<feature type="transmembrane region" description="Helical" evidence="1">
    <location>
        <begin position="127"/>
        <end position="149"/>
    </location>
</feature>
<sequence length="159" mass="18416">MKMIMMMMITMTTMMACNYPPFMLVMIILSQTLLCSMMMWMMAQSFWMAYILMLIFLGGMLVIFVYMASINSNQKFDFKFSMMKMNILSVALITLYTASQMSSELMMGSPHYKSLTNNINKMYESSSSMTTLIMAIYLMMTLFILVMLSKKFKGPLKSK</sequence>
<name>A0A9E7V7E0_9CHEL</name>
<protein>
    <submittedName>
        <fullName evidence="2">NADH dehydrogenase subunit 6</fullName>
    </submittedName>
</protein>
<keyword evidence="1" id="KW-0812">Transmembrane</keyword>
<accession>A0A9E7V7E0</accession>
<dbReference type="EMBL" id="OK649924">
    <property type="protein sequence ID" value="UZA61273.1"/>
    <property type="molecule type" value="Genomic_DNA"/>
</dbReference>
<geneLocation type="mitochondrion" evidence="2"/>
<keyword evidence="1" id="KW-0472">Membrane</keyword>
<organism evidence="2">
    <name type="scientific">Endeis sp. JZ-2022</name>
    <dbReference type="NCBI Taxonomy" id="2992007"/>
    <lineage>
        <taxon>Eukaryota</taxon>
        <taxon>Metazoa</taxon>
        <taxon>Ecdysozoa</taxon>
        <taxon>Arthropoda</taxon>
        <taxon>Chelicerata</taxon>
        <taxon>Pycnogonida</taxon>
        <taxon>Pantopoda</taxon>
        <taxon>Endeidae</taxon>
        <taxon>Endeis</taxon>
    </lineage>
</organism>
<feature type="transmembrane region" description="Helical" evidence="1">
    <location>
        <begin position="45"/>
        <end position="66"/>
    </location>
</feature>
<keyword evidence="1" id="KW-1133">Transmembrane helix</keyword>
<keyword evidence="2" id="KW-0496">Mitochondrion</keyword>
<gene>
    <name evidence="2" type="primary">nad6</name>
</gene>
<feature type="transmembrane region" description="Helical" evidence="1">
    <location>
        <begin position="87"/>
        <end position="107"/>
    </location>
</feature>
<evidence type="ECO:0000313" key="2">
    <source>
        <dbReference type="EMBL" id="UZA61273.1"/>
    </source>
</evidence>
<dbReference type="AlphaFoldDB" id="A0A9E7V7E0"/>
<proteinExistence type="predicted"/>
<reference evidence="2" key="1">
    <citation type="journal article" date="2022" name="Polar Biol.">
        <title>Mitochondrial genomes provide insight into interfamilial relationships within Pycnogonida.</title>
        <authorList>
            <person name="Zehnpfennig J.R."/>
            <person name="Varney R.M."/>
            <person name="Halanych K.M."/>
            <person name="Mahon A.R."/>
        </authorList>
    </citation>
    <scope>NUCLEOTIDE SEQUENCE</scope>
</reference>
<evidence type="ECO:0000256" key="1">
    <source>
        <dbReference type="SAM" id="Phobius"/>
    </source>
</evidence>
<dbReference type="PROSITE" id="PS51257">
    <property type="entry name" value="PROKAR_LIPOPROTEIN"/>
    <property type="match status" value="1"/>
</dbReference>